<organism evidence="4 5">
    <name type="scientific">Pelagicoccus mobilis</name>
    <dbReference type="NCBI Taxonomy" id="415221"/>
    <lineage>
        <taxon>Bacteria</taxon>
        <taxon>Pseudomonadati</taxon>
        <taxon>Verrucomicrobiota</taxon>
        <taxon>Opitutia</taxon>
        <taxon>Puniceicoccales</taxon>
        <taxon>Pelagicoccaceae</taxon>
        <taxon>Pelagicoccus</taxon>
    </lineage>
</organism>
<dbReference type="InterPro" id="IPR004839">
    <property type="entry name" value="Aminotransferase_I/II_large"/>
</dbReference>
<evidence type="ECO:0000256" key="1">
    <source>
        <dbReference type="ARBA" id="ARBA00001933"/>
    </source>
</evidence>
<dbReference type="RefSeq" id="WP_200353643.1">
    <property type="nucleotide sequence ID" value="NZ_JAENIL010000002.1"/>
</dbReference>
<dbReference type="InterPro" id="IPR015421">
    <property type="entry name" value="PyrdxlP-dep_Trfase_major"/>
</dbReference>
<dbReference type="AlphaFoldDB" id="A0A934RQ35"/>
<comment type="caution">
    <text evidence="4">The sequence shown here is derived from an EMBL/GenBank/DDBJ whole genome shotgun (WGS) entry which is preliminary data.</text>
</comment>
<dbReference type="InterPro" id="IPR015424">
    <property type="entry name" value="PyrdxlP-dep_Trfase"/>
</dbReference>
<sequence>MIRNFFQSKSRNPIAERCDKDNFTKLRQKYDLYYRIAESQSGTRITIDGKELVMLASNEYLGLSQHPKVVEAGKKALEKWGSGTMGARSANGGRGFHRELEEELAEFLGKEACHVFAAGYLACMASITGFAQRGDIVLADKNLHSSLWDGIRLSMASVERFSHNKPAHLASVLEQLEAETPKLISVEGIYSMEGHIGALPEICELAERYNCFVSLDDAHGLGVLGNQGRGTANHFGLTDKIDIIAGSLSKSLASTGGFVAGSKACIEYMRTHCKQSIFSAAISPSQAACARAALKVMQEEPEWNQKLWENTRRYKALLDELGLDTWESETPAIPIVLGTREKAYYFWKHLWEKGVFSIISTAPGVPPGKDLVRTAISARHTEEDFQIIEAAIRYASSKR</sequence>
<gene>
    <name evidence="4" type="ORF">JIN87_01025</name>
</gene>
<dbReference type="PANTHER" id="PTHR13693">
    <property type="entry name" value="CLASS II AMINOTRANSFERASE/8-AMINO-7-OXONONANOATE SYNTHASE"/>
    <property type="match status" value="1"/>
</dbReference>
<dbReference type="Gene3D" id="3.40.640.10">
    <property type="entry name" value="Type I PLP-dependent aspartate aminotransferase-like (Major domain)"/>
    <property type="match status" value="1"/>
</dbReference>
<evidence type="ECO:0000259" key="3">
    <source>
        <dbReference type="Pfam" id="PF00155"/>
    </source>
</evidence>
<comment type="cofactor">
    <cofactor evidence="1">
        <name>pyridoxal 5'-phosphate</name>
        <dbReference type="ChEBI" id="CHEBI:597326"/>
    </cofactor>
</comment>
<dbReference type="InterPro" id="IPR050087">
    <property type="entry name" value="AON_synthase_class-II"/>
</dbReference>
<dbReference type="SUPFAM" id="SSF53383">
    <property type="entry name" value="PLP-dependent transferases"/>
    <property type="match status" value="1"/>
</dbReference>
<feature type="domain" description="Aminotransferase class I/classII large" evidence="3">
    <location>
        <begin position="51"/>
        <end position="387"/>
    </location>
</feature>
<keyword evidence="2" id="KW-0808">Transferase</keyword>
<name>A0A934RQ35_9BACT</name>
<keyword evidence="4" id="KW-0032">Aminotransferase</keyword>
<dbReference type="InterPro" id="IPR015422">
    <property type="entry name" value="PyrdxlP-dep_Trfase_small"/>
</dbReference>
<accession>A0A934RQ35</accession>
<dbReference type="Proteomes" id="UP000617628">
    <property type="component" value="Unassembled WGS sequence"/>
</dbReference>
<dbReference type="GO" id="GO:0008483">
    <property type="term" value="F:transaminase activity"/>
    <property type="evidence" value="ECO:0007669"/>
    <property type="project" value="UniProtKB-KW"/>
</dbReference>
<protein>
    <submittedName>
        <fullName evidence="4">Aminotransferase class I/II-fold pyridoxal phosphate-dependent enzyme</fullName>
    </submittedName>
</protein>
<dbReference type="GO" id="GO:0030170">
    <property type="term" value="F:pyridoxal phosphate binding"/>
    <property type="evidence" value="ECO:0007669"/>
    <property type="project" value="InterPro"/>
</dbReference>
<reference evidence="4" key="1">
    <citation type="submission" date="2021-01" db="EMBL/GenBank/DDBJ databases">
        <title>Modified the classification status of verrucomicrobia.</title>
        <authorList>
            <person name="Feng X."/>
        </authorList>
    </citation>
    <scope>NUCLEOTIDE SEQUENCE</scope>
    <source>
        <strain evidence="4">KCTC 13126</strain>
    </source>
</reference>
<evidence type="ECO:0000313" key="5">
    <source>
        <dbReference type="Proteomes" id="UP000617628"/>
    </source>
</evidence>
<dbReference type="Pfam" id="PF00155">
    <property type="entry name" value="Aminotran_1_2"/>
    <property type="match status" value="1"/>
</dbReference>
<evidence type="ECO:0000256" key="2">
    <source>
        <dbReference type="ARBA" id="ARBA00022679"/>
    </source>
</evidence>
<proteinExistence type="predicted"/>
<dbReference type="Gene3D" id="3.90.1150.10">
    <property type="entry name" value="Aspartate Aminotransferase, domain 1"/>
    <property type="match status" value="1"/>
</dbReference>
<dbReference type="PANTHER" id="PTHR13693:SF3">
    <property type="entry name" value="LD36009P"/>
    <property type="match status" value="1"/>
</dbReference>
<keyword evidence="5" id="KW-1185">Reference proteome</keyword>
<dbReference type="EMBL" id="JAENIL010000002">
    <property type="protein sequence ID" value="MBK1875425.1"/>
    <property type="molecule type" value="Genomic_DNA"/>
</dbReference>
<evidence type="ECO:0000313" key="4">
    <source>
        <dbReference type="EMBL" id="MBK1875425.1"/>
    </source>
</evidence>